<dbReference type="Pfam" id="PF02518">
    <property type="entry name" value="HATPase_c"/>
    <property type="match status" value="1"/>
</dbReference>
<sequence length="306" mass="34011">MRPEWRLLRLPRLRAWTPERFDLAWVLLGTVLTFVLSSKLELQERLATVLARGEAWQVDEVPFSLLALSLGLAWYARRRRQEASRLLAKNRELTQKLIALQDSERQALARELHDEFAQHCTAIRIEATYIQRSNSLPQIGEAARRAAASAESLQVGVRRLVRRLRPAELDQLGLVPAMRSLCEDWTTRSGVPCLFRSRGNLCQHGEAIDTTIYRVTQEALANVVRHANATRVNVELAATAEGLSLCVDDDGRGFSVTSPERGFGLLGATERAAALGGKFEADSAPGMGTRIRMELPLVAELHAEAA</sequence>
<dbReference type="PANTHER" id="PTHR24421">
    <property type="entry name" value="NITRATE/NITRITE SENSOR PROTEIN NARX-RELATED"/>
    <property type="match status" value="1"/>
</dbReference>
<protein>
    <submittedName>
        <fullName evidence="6">ATP-binding protein</fullName>
    </submittedName>
</protein>
<dbReference type="Proteomes" id="UP001363010">
    <property type="component" value="Unassembled WGS sequence"/>
</dbReference>
<evidence type="ECO:0000313" key="7">
    <source>
        <dbReference type="Proteomes" id="UP001363010"/>
    </source>
</evidence>
<dbReference type="InterPro" id="IPR036890">
    <property type="entry name" value="HATPase_C_sf"/>
</dbReference>
<keyword evidence="6" id="KW-0547">Nucleotide-binding</keyword>
<dbReference type="InterPro" id="IPR011712">
    <property type="entry name" value="Sig_transdc_His_kin_sub3_dim/P"/>
</dbReference>
<dbReference type="PROSITE" id="PS50109">
    <property type="entry name" value="HIS_KIN"/>
    <property type="match status" value="1"/>
</dbReference>
<keyword evidence="1" id="KW-0808">Transferase</keyword>
<dbReference type="EMBL" id="JBBKZV010000006">
    <property type="protein sequence ID" value="MEJ8822803.1"/>
    <property type="molecule type" value="Genomic_DNA"/>
</dbReference>
<dbReference type="Pfam" id="PF07730">
    <property type="entry name" value="HisKA_3"/>
    <property type="match status" value="1"/>
</dbReference>
<dbReference type="PANTHER" id="PTHR24421:SF58">
    <property type="entry name" value="SIGNAL TRANSDUCTION HISTIDINE-PROTEIN KINASE_PHOSPHATASE UHPB"/>
    <property type="match status" value="1"/>
</dbReference>
<dbReference type="Gene3D" id="3.30.565.10">
    <property type="entry name" value="Histidine kinase-like ATPase, C-terminal domain"/>
    <property type="match status" value="1"/>
</dbReference>
<reference evidence="6 7" key="1">
    <citation type="submission" date="2024-03" db="EMBL/GenBank/DDBJ databases">
        <title>Novel species of the genus Variovorax.</title>
        <authorList>
            <person name="Liu Q."/>
            <person name="Xin Y.-H."/>
        </authorList>
    </citation>
    <scope>NUCLEOTIDE SEQUENCE [LARGE SCALE GENOMIC DNA]</scope>
    <source>
        <strain evidence="6 7">KACC 18501</strain>
    </source>
</reference>
<feature type="coiled-coil region" evidence="4">
    <location>
        <begin position="76"/>
        <end position="103"/>
    </location>
</feature>
<dbReference type="GO" id="GO:0005524">
    <property type="term" value="F:ATP binding"/>
    <property type="evidence" value="ECO:0007669"/>
    <property type="project" value="UniProtKB-KW"/>
</dbReference>
<keyword evidence="3" id="KW-0902">Two-component regulatory system</keyword>
<evidence type="ECO:0000256" key="4">
    <source>
        <dbReference type="SAM" id="Coils"/>
    </source>
</evidence>
<dbReference type="InterPro" id="IPR050482">
    <property type="entry name" value="Sensor_HK_TwoCompSys"/>
</dbReference>
<keyword evidence="4" id="KW-0175">Coiled coil</keyword>
<keyword evidence="6" id="KW-0067">ATP-binding</keyword>
<evidence type="ECO:0000256" key="3">
    <source>
        <dbReference type="ARBA" id="ARBA00023012"/>
    </source>
</evidence>
<dbReference type="SUPFAM" id="SSF55874">
    <property type="entry name" value="ATPase domain of HSP90 chaperone/DNA topoisomerase II/histidine kinase"/>
    <property type="match status" value="1"/>
</dbReference>
<evidence type="ECO:0000256" key="2">
    <source>
        <dbReference type="ARBA" id="ARBA00022777"/>
    </source>
</evidence>
<dbReference type="CDD" id="cd16917">
    <property type="entry name" value="HATPase_UhpB-NarQ-NarX-like"/>
    <property type="match status" value="1"/>
</dbReference>
<keyword evidence="7" id="KW-1185">Reference proteome</keyword>
<evidence type="ECO:0000256" key="1">
    <source>
        <dbReference type="ARBA" id="ARBA00022679"/>
    </source>
</evidence>
<dbReference type="RefSeq" id="WP_340363851.1">
    <property type="nucleotide sequence ID" value="NZ_JBBKZV010000006.1"/>
</dbReference>
<dbReference type="SMART" id="SM00387">
    <property type="entry name" value="HATPase_c"/>
    <property type="match status" value="1"/>
</dbReference>
<comment type="caution">
    <text evidence="6">The sequence shown here is derived from an EMBL/GenBank/DDBJ whole genome shotgun (WGS) entry which is preliminary data.</text>
</comment>
<feature type="domain" description="Histidine kinase" evidence="5">
    <location>
        <begin position="212"/>
        <end position="299"/>
    </location>
</feature>
<keyword evidence="2" id="KW-0418">Kinase</keyword>
<dbReference type="InterPro" id="IPR005467">
    <property type="entry name" value="His_kinase_dom"/>
</dbReference>
<evidence type="ECO:0000313" key="6">
    <source>
        <dbReference type="EMBL" id="MEJ8822803.1"/>
    </source>
</evidence>
<dbReference type="InterPro" id="IPR003594">
    <property type="entry name" value="HATPase_dom"/>
</dbReference>
<organism evidence="6 7">
    <name type="scientific">Variovorax humicola</name>
    <dbReference type="NCBI Taxonomy" id="1769758"/>
    <lineage>
        <taxon>Bacteria</taxon>
        <taxon>Pseudomonadati</taxon>
        <taxon>Pseudomonadota</taxon>
        <taxon>Betaproteobacteria</taxon>
        <taxon>Burkholderiales</taxon>
        <taxon>Comamonadaceae</taxon>
        <taxon>Variovorax</taxon>
    </lineage>
</organism>
<dbReference type="Gene3D" id="1.20.5.1930">
    <property type="match status" value="1"/>
</dbReference>
<name>A0ABU8VYG8_9BURK</name>
<gene>
    <name evidence="6" type="ORF">WKW80_12305</name>
</gene>
<evidence type="ECO:0000259" key="5">
    <source>
        <dbReference type="PROSITE" id="PS50109"/>
    </source>
</evidence>
<accession>A0ABU8VYG8</accession>
<proteinExistence type="predicted"/>